<evidence type="ECO:0000259" key="2">
    <source>
        <dbReference type="Pfam" id="PF07859"/>
    </source>
</evidence>
<dbReference type="AlphaFoldDB" id="A0A084GEI7"/>
<dbReference type="SUPFAM" id="SSF53474">
    <property type="entry name" value="alpha/beta-Hydrolases"/>
    <property type="match status" value="1"/>
</dbReference>
<evidence type="ECO:0000313" key="3">
    <source>
        <dbReference type="EMBL" id="KEZ45749.1"/>
    </source>
</evidence>
<feature type="domain" description="Alpha/beta hydrolase fold-3" evidence="2">
    <location>
        <begin position="36"/>
        <end position="126"/>
    </location>
</feature>
<evidence type="ECO:0000313" key="4">
    <source>
        <dbReference type="Proteomes" id="UP000028545"/>
    </source>
</evidence>
<dbReference type="HOGENOM" id="CLU_066071_0_0_1"/>
<accession>A0A084GEI7</accession>
<keyword evidence="4" id="KW-1185">Reference proteome</keyword>
<dbReference type="GeneID" id="27720619"/>
<dbReference type="OrthoDB" id="19653at2759"/>
<protein>
    <recommendedName>
        <fullName evidence="2">Alpha/beta hydrolase fold-3 domain-containing protein</fullName>
    </recommendedName>
</protein>
<dbReference type="RefSeq" id="XP_016645548.1">
    <property type="nucleotide sequence ID" value="XM_016784791.1"/>
</dbReference>
<dbReference type="InterPro" id="IPR050300">
    <property type="entry name" value="GDXG_lipolytic_enzyme"/>
</dbReference>
<dbReference type="Gene3D" id="3.40.50.1820">
    <property type="entry name" value="alpha/beta hydrolase"/>
    <property type="match status" value="1"/>
</dbReference>
<comment type="caution">
    <text evidence="3">The sequence shown here is derived from an EMBL/GenBank/DDBJ whole genome shotgun (WGS) entry which is preliminary data.</text>
</comment>
<dbReference type="OMA" id="VFLYFHP"/>
<dbReference type="InterPro" id="IPR013094">
    <property type="entry name" value="AB_hydrolase_3"/>
</dbReference>
<organism evidence="3 4">
    <name type="scientific">Pseudallescheria apiosperma</name>
    <name type="common">Scedosporium apiospermum</name>
    <dbReference type="NCBI Taxonomy" id="563466"/>
    <lineage>
        <taxon>Eukaryota</taxon>
        <taxon>Fungi</taxon>
        <taxon>Dikarya</taxon>
        <taxon>Ascomycota</taxon>
        <taxon>Pezizomycotina</taxon>
        <taxon>Sordariomycetes</taxon>
        <taxon>Hypocreomycetidae</taxon>
        <taxon>Microascales</taxon>
        <taxon>Microascaceae</taxon>
        <taxon>Scedosporium</taxon>
    </lineage>
</organism>
<dbReference type="PANTHER" id="PTHR48081">
    <property type="entry name" value="AB HYDROLASE SUPERFAMILY PROTEIN C4A8.06C"/>
    <property type="match status" value="1"/>
</dbReference>
<keyword evidence="1" id="KW-0378">Hydrolase</keyword>
<reference evidence="3 4" key="1">
    <citation type="journal article" date="2014" name="Genome Announc.">
        <title>Draft genome sequence of the pathogenic fungus Scedosporium apiospermum.</title>
        <authorList>
            <person name="Vandeputte P."/>
            <person name="Ghamrawi S."/>
            <person name="Rechenmann M."/>
            <person name="Iltis A."/>
            <person name="Giraud S."/>
            <person name="Fleury M."/>
            <person name="Thornton C."/>
            <person name="Delhaes L."/>
            <person name="Meyer W."/>
            <person name="Papon N."/>
            <person name="Bouchara J.P."/>
        </authorList>
    </citation>
    <scope>NUCLEOTIDE SEQUENCE [LARGE SCALE GENOMIC DNA]</scope>
    <source>
        <strain evidence="3 4">IHEM 14462</strain>
    </source>
</reference>
<proteinExistence type="predicted"/>
<dbReference type="EMBL" id="JOWA01000066">
    <property type="protein sequence ID" value="KEZ45749.1"/>
    <property type="molecule type" value="Genomic_DNA"/>
</dbReference>
<dbReference type="GO" id="GO:0016787">
    <property type="term" value="F:hydrolase activity"/>
    <property type="evidence" value="ECO:0007669"/>
    <property type="project" value="UniProtKB-KW"/>
</dbReference>
<dbReference type="VEuPathDB" id="FungiDB:SAPIO_CDS1547"/>
<dbReference type="PANTHER" id="PTHR48081:SF3">
    <property type="entry name" value="ALPHA_BETA HYDROLASE FOLD-3 DOMAIN-CONTAINING PROTEIN"/>
    <property type="match status" value="1"/>
</dbReference>
<dbReference type="InterPro" id="IPR029058">
    <property type="entry name" value="AB_hydrolase_fold"/>
</dbReference>
<dbReference type="Proteomes" id="UP000028545">
    <property type="component" value="Unassembled WGS sequence"/>
</dbReference>
<dbReference type="KEGG" id="sapo:SAPIO_CDS1547"/>
<gene>
    <name evidence="3" type="ORF">SAPIO_CDS1547</name>
</gene>
<sequence length="331" mass="36580">MLAKSTHVFAQHGGVNLECDVYEDADSYPPDSPVFLFFHAGGLVGWAREHIPPWLVQVCYQKKWPLISADYRFLPQAKAEGLLEDISAAYYFAWTWRSDSRRVIVGGASAGFFLATLTAHHLTPKPLALLSITGISTFQHPFFSSSTLLTPKPLTDENMAPHLNMDGPIATRTAAGPTPFVLERLTSSGAKNTDYVPPKPEDEDARNGPGYSRGMLYDYYLYHNKFPVLVGSIDPGYGPVFVESGEEKKLAPGKEDWPPTVIIHGDDDYDVSMDVSEHMVNALGEERVSLFLAGGQGHLFEREWFLEDEEDAMGAVRDAVERLVAIVQGTS</sequence>
<dbReference type="Pfam" id="PF07859">
    <property type="entry name" value="Abhydrolase_3"/>
    <property type="match status" value="1"/>
</dbReference>
<name>A0A084GEI7_PSEDA</name>
<evidence type="ECO:0000256" key="1">
    <source>
        <dbReference type="ARBA" id="ARBA00022801"/>
    </source>
</evidence>